<dbReference type="Pfam" id="PF00931">
    <property type="entry name" value="NB-ARC"/>
    <property type="match status" value="1"/>
</dbReference>
<dbReference type="OrthoDB" id="3794806at2759"/>
<dbReference type="Gene3D" id="1.10.8.430">
    <property type="entry name" value="Helical domain of apoptotic protease-activating factors"/>
    <property type="match status" value="1"/>
</dbReference>
<keyword evidence="4" id="KW-0611">Plant defense</keyword>
<dbReference type="GO" id="GO:0006952">
    <property type="term" value="P:defense response"/>
    <property type="evidence" value="ECO:0007669"/>
    <property type="project" value="UniProtKB-KW"/>
</dbReference>
<dbReference type="Proteomes" id="UP000326396">
    <property type="component" value="Linkage Group LG1"/>
</dbReference>
<dbReference type="Pfam" id="PF23247">
    <property type="entry name" value="LRR_RPS2"/>
    <property type="match status" value="5"/>
</dbReference>
<evidence type="ECO:0000256" key="1">
    <source>
        <dbReference type="ARBA" id="ARBA00008894"/>
    </source>
</evidence>
<dbReference type="SUPFAM" id="SSF52058">
    <property type="entry name" value="L domain-like"/>
    <property type="match status" value="2"/>
</dbReference>
<feature type="domain" description="Disease resistance protein At4g27190-like leucine-rich repeats" evidence="7">
    <location>
        <begin position="1283"/>
        <end position="1384"/>
    </location>
</feature>
<protein>
    <submittedName>
        <fullName evidence="8">Uncharacterized protein</fullName>
    </submittedName>
</protein>
<dbReference type="GO" id="GO:0043531">
    <property type="term" value="F:ADP binding"/>
    <property type="evidence" value="ECO:0007669"/>
    <property type="project" value="InterPro"/>
</dbReference>
<dbReference type="PANTHER" id="PTHR33463">
    <property type="entry name" value="NB-ARC DOMAIN-CONTAINING PROTEIN-RELATED"/>
    <property type="match status" value="1"/>
</dbReference>
<feature type="domain" description="Disease resistance protein At4g27190-like leucine-rich repeats" evidence="7">
    <location>
        <begin position="679"/>
        <end position="811"/>
    </location>
</feature>
<keyword evidence="2" id="KW-0433">Leucine-rich repeat</keyword>
<evidence type="ECO:0000256" key="3">
    <source>
        <dbReference type="ARBA" id="ARBA00022737"/>
    </source>
</evidence>
<dbReference type="InterPro" id="IPR027417">
    <property type="entry name" value="P-loop_NTPase"/>
</dbReference>
<dbReference type="InterPro" id="IPR050905">
    <property type="entry name" value="Plant_NBS-LRR"/>
</dbReference>
<feature type="domain" description="Disease resistance protein At4g27190-like leucine-rich repeats" evidence="7">
    <location>
        <begin position="1131"/>
        <end position="1258"/>
    </location>
</feature>
<name>A0A5N6Q033_9ASTR</name>
<feature type="domain" description="NB-ARC" evidence="6">
    <location>
        <begin position="162"/>
        <end position="326"/>
    </location>
</feature>
<dbReference type="InterPro" id="IPR002182">
    <property type="entry name" value="NB-ARC"/>
</dbReference>
<dbReference type="InterPro" id="IPR057135">
    <property type="entry name" value="At4g27190-like_LRR"/>
</dbReference>
<dbReference type="PRINTS" id="PR00364">
    <property type="entry name" value="DISEASERSIST"/>
</dbReference>
<feature type="domain" description="Disease resistance protein At4g27190-like leucine-rich repeats" evidence="7">
    <location>
        <begin position="1435"/>
        <end position="1558"/>
    </location>
</feature>
<dbReference type="InterPro" id="IPR042197">
    <property type="entry name" value="Apaf_helical"/>
</dbReference>
<organism evidence="8 9">
    <name type="scientific">Mikania micrantha</name>
    <name type="common">bitter vine</name>
    <dbReference type="NCBI Taxonomy" id="192012"/>
    <lineage>
        <taxon>Eukaryota</taxon>
        <taxon>Viridiplantae</taxon>
        <taxon>Streptophyta</taxon>
        <taxon>Embryophyta</taxon>
        <taxon>Tracheophyta</taxon>
        <taxon>Spermatophyta</taxon>
        <taxon>Magnoliopsida</taxon>
        <taxon>eudicotyledons</taxon>
        <taxon>Gunneridae</taxon>
        <taxon>Pentapetalae</taxon>
        <taxon>asterids</taxon>
        <taxon>campanulids</taxon>
        <taxon>Asterales</taxon>
        <taxon>Asteraceae</taxon>
        <taxon>Asteroideae</taxon>
        <taxon>Heliantheae alliance</taxon>
        <taxon>Eupatorieae</taxon>
        <taxon>Mikania</taxon>
    </lineage>
</organism>
<proteinExistence type="inferred from homology"/>
<keyword evidence="5" id="KW-0067">ATP-binding</keyword>
<reference evidence="8 9" key="1">
    <citation type="submission" date="2019-05" db="EMBL/GenBank/DDBJ databases">
        <title>Mikania micrantha, genome provides insights into the molecular mechanism of rapid growth.</title>
        <authorList>
            <person name="Liu B."/>
        </authorList>
    </citation>
    <scope>NUCLEOTIDE SEQUENCE [LARGE SCALE GENOMIC DNA]</scope>
    <source>
        <strain evidence="8">NLD-2019</strain>
        <tissue evidence="8">Leaf</tissue>
    </source>
</reference>
<dbReference type="Gene3D" id="3.40.50.300">
    <property type="entry name" value="P-loop containing nucleotide triphosphate hydrolases"/>
    <property type="match status" value="1"/>
</dbReference>
<dbReference type="GO" id="GO:0005524">
    <property type="term" value="F:ATP binding"/>
    <property type="evidence" value="ECO:0007669"/>
    <property type="project" value="UniProtKB-KW"/>
</dbReference>
<dbReference type="Gene3D" id="1.10.10.10">
    <property type="entry name" value="Winged helix-like DNA-binding domain superfamily/Winged helix DNA-binding domain"/>
    <property type="match status" value="1"/>
</dbReference>
<keyword evidence="9" id="KW-1185">Reference proteome</keyword>
<evidence type="ECO:0000259" key="7">
    <source>
        <dbReference type="Pfam" id="PF23247"/>
    </source>
</evidence>
<evidence type="ECO:0000256" key="2">
    <source>
        <dbReference type="ARBA" id="ARBA00022614"/>
    </source>
</evidence>
<comment type="similarity">
    <text evidence="1">Belongs to the disease resistance NB-LRR family.</text>
</comment>
<feature type="domain" description="Disease resistance protein At4g27190-like leucine-rich repeats" evidence="7">
    <location>
        <begin position="877"/>
        <end position="1021"/>
    </location>
</feature>
<dbReference type="InterPro" id="IPR036388">
    <property type="entry name" value="WH-like_DNA-bd_sf"/>
</dbReference>
<dbReference type="EMBL" id="SZYD01000001">
    <property type="protein sequence ID" value="KAD7477406.1"/>
    <property type="molecule type" value="Genomic_DNA"/>
</dbReference>
<accession>A0A5N6Q033</accession>
<comment type="caution">
    <text evidence="8">The sequence shown here is derived from an EMBL/GenBank/DDBJ whole genome shotgun (WGS) entry which is preliminary data.</text>
</comment>
<evidence type="ECO:0000256" key="5">
    <source>
        <dbReference type="ARBA" id="ARBA00022840"/>
    </source>
</evidence>
<sequence length="1713" mass="196401">MECVTPFVSVIIDSMMVPIKEHLGFFFSSTKHVANMTKKLSKLNVAKHYMEEKKKDALINDRLVPDSLHLWLEKVETITRKTENIPTGGIGCLNILTRYTTGKISFDILQEIDDLLEEQNKIEWSNKQRPLGMVINSPGPSTSQTDYNVIPNIFPSRVSIFNDILKSLEPDNKTQMMALWGSGGVGKTTMMEEIKKFVEKKGKFQYILRVDIGRKYDPNTTKKYIAKCMGVDLPEETKQAKVEHLRESFERLSKEGKKIFLILDDVWEAIDLNDIGLPSSFPKGFKVLVTSRNEKVCIKMDIDTKSIFKIHGLDEADANSFFWETVKISNGDGELRKIGKDILNKCGGLPIAIKTIALALKGEEKYAWEATKKNLQRHKLKDIEDLQDVVINIFEISYSYLKKDEDKAIFVLCGLYPDDYDISLEELLRYGWGLQFFKKADSLVEARKQTNMSVHNLISANLLTKSNTTGCVKIHDLARDFVLSNISKFKQASIVNHGDKFEWPTHESCERLLLKCIGMSNFPQNFYYPNLSLLKLMNGDKLLRLPEDFHKQMEKLKVLAYAEMQYPLSVVSLCCSISLHTLCLDFCPLVDNDISLLGNLVNLEVLSLAYCGISKLPSTIKELKMLKLLDLNGCFDLYIDDGVFQNLGKLEELYMRVSRNKSIRFSDANCGELKLISGKLNALEVEFFENILEPKNVSFENLQRFRISMGCFLDLYWSDEHSFKNTLKLVTNSNDVLECKFYELFSHTEELHLSVKDMSNVGDISMSPTQTSTFFNLKYLHVFECEELTHLFTIPIANGLKKLESLTVSSCPLLKSIASSCDNVNVIDLPHLVELKLDNLPNFTSIILDSDISATQPPLLNKEVAIPNLSKLIINGLKNLKQIWACDFTVGEEDNVSMLKVIEVNDCNSLVNLFPSNPMRLLTHLEELKVKRCCSIEVIFNIDFGKIKQHISNLRSIEVDKLEGLREVWRINEENCSSHLFRGFQAVETINIDSCKKFKNVFTPITANFDMSALRNIRIRAVKVEDVEVCMCFCNEILLVIYWVSIQGVCVGVPSYHLTRTFNQIRKIDFNRVEGAEVLFEIETPCINRELVSSHQQQSLPLLPCLEDLKLWYMDTMSHVWKCNNWNKFFILHKHLPQYSFQNLTNIYLFECNGIKYLFSPLMFKFISSLKRLGVDNCNSMEEVVSSRDDDDEALTTTTTTLFPCLDHLSLNNLSNLKHIGGGVAKCSRMGVVPWYLCQYSTRIYIKKCPSLSSLIPSMEDAFESNNDQGSVSFPCPKTMTLHNELTNLKILKISECDLLEYIFTFSTLESLKKLEELSICDCKEMKVIVREGDGEESCKVFFRRLKSIELSNLPNLVGFFVGTDIEFEWKSLDHVIIYKCPQMMVFTSGESITPKLKYIHTRLGKHDLECGLNFRKVSPQSSDSSIVCPGKPWSFHTLIEMNLQSYYELEKVVPMNELHQLQILEKIHVSFCRNVEEVFEVTNNESPIVITLPKLRDVELYNLNDLKYIWKSNEWSVLEFPNLTRLSIFMCGNLEHVFTASMVGSLMKLQELHIRFCTRMEVIVKKKEEEEEECDGKMGEIMFPCLKSIELESLFSLKGFWLGKDDLLFPSMSTLVINGCPNIRIFNEGRAIAHELKLLETNFGVFQGVEDISFFIRFEKEYQNMPRKLLRWHHGGGGDVFAVKEVKVVTETDGLIWFYNLRGSDAYLLSYM</sequence>
<dbReference type="Gene3D" id="3.80.10.10">
    <property type="entry name" value="Ribonuclease Inhibitor"/>
    <property type="match status" value="4"/>
</dbReference>
<evidence type="ECO:0000256" key="4">
    <source>
        <dbReference type="ARBA" id="ARBA00022821"/>
    </source>
</evidence>
<dbReference type="InterPro" id="IPR032675">
    <property type="entry name" value="LRR_dom_sf"/>
</dbReference>
<evidence type="ECO:0000313" key="8">
    <source>
        <dbReference type="EMBL" id="KAD7477406.1"/>
    </source>
</evidence>
<keyword evidence="5" id="KW-0547">Nucleotide-binding</keyword>
<keyword evidence="3" id="KW-0677">Repeat</keyword>
<evidence type="ECO:0000259" key="6">
    <source>
        <dbReference type="Pfam" id="PF00931"/>
    </source>
</evidence>
<dbReference type="PANTHER" id="PTHR33463:SF222">
    <property type="entry name" value="NB-ARC-RELATED"/>
    <property type="match status" value="1"/>
</dbReference>
<dbReference type="SUPFAM" id="SSF52540">
    <property type="entry name" value="P-loop containing nucleoside triphosphate hydrolases"/>
    <property type="match status" value="1"/>
</dbReference>
<evidence type="ECO:0000313" key="9">
    <source>
        <dbReference type="Proteomes" id="UP000326396"/>
    </source>
</evidence>
<gene>
    <name evidence="8" type="ORF">E3N88_00542</name>
</gene>
<dbReference type="SUPFAM" id="SSF52047">
    <property type="entry name" value="RNI-like"/>
    <property type="match status" value="1"/>
</dbReference>